<keyword evidence="1" id="KW-0812">Transmembrane</keyword>
<evidence type="ECO:0000313" key="2">
    <source>
        <dbReference type="EMBL" id="ALX05010.1"/>
    </source>
</evidence>
<evidence type="ECO:0000313" key="3">
    <source>
        <dbReference type="Proteomes" id="UP000067689"/>
    </source>
</evidence>
<keyword evidence="3" id="KW-1185">Reference proteome</keyword>
<name>A0A0U4DA22_9ACTN</name>
<accession>A0A0U4DA22</accession>
<dbReference type="EMBL" id="CP011502">
    <property type="protein sequence ID" value="ALX05010.1"/>
    <property type="molecule type" value="Genomic_DNA"/>
</dbReference>
<dbReference type="Proteomes" id="UP000067689">
    <property type="component" value="Chromosome"/>
</dbReference>
<dbReference type="AlphaFoldDB" id="A0A0U4DA22"/>
<keyword evidence="1" id="KW-0472">Membrane</keyword>
<dbReference type="KEGG" id="aer:AERYTH_10005"/>
<dbReference type="PATRIC" id="fig|2041.4.peg.2087"/>
<sequence>MRSQARSEIALGACSILFWMMQIWAGSTVGRQPGWPTWTGIAVGFALIAWGVRRYRANIDPRS</sequence>
<reference evidence="2 3" key="1">
    <citation type="journal article" date="1991" name="Int. J. Syst. Bacteriol.">
        <title>Description of the erythromycin-producing bacterium Arthrobacter sp. strain NRRL B-3381 as Aeromicrobium erythreum gen. nov., sp. nov.</title>
        <authorList>
            <person name="Miller E.S."/>
            <person name="Woese C.R."/>
            <person name="Brenner S."/>
        </authorList>
    </citation>
    <scope>NUCLEOTIDE SEQUENCE [LARGE SCALE GENOMIC DNA]</scope>
    <source>
        <strain evidence="2 3">AR18</strain>
    </source>
</reference>
<evidence type="ECO:0000256" key="1">
    <source>
        <dbReference type="SAM" id="Phobius"/>
    </source>
</evidence>
<gene>
    <name evidence="2" type="ORF">AERYTH_10005</name>
</gene>
<protein>
    <submittedName>
        <fullName evidence="2">Uncharacterized protein</fullName>
    </submittedName>
</protein>
<proteinExistence type="predicted"/>
<keyword evidence="1" id="KW-1133">Transmembrane helix</keyword>
<feature type="transmembrane region" description="Helical" evidence="1">
    <location>
        <begin position="35"/>
        <end position="52"/>
    </location>
</feature>
<organism evidence="2 3">
    <name type="scientific">Aeromicrobium erythreum</name>
    <dbReference type="NCBI Taxonomy" id="2041"/>
    <lineage>
        <taxon>Bacteria</taxon>
        <taxon>Bacillati</taxon>
        <taxon>Actinomycetota</taxon>
        <taxon>Actinomycetes</taxon>
        <taxon>Propionibacteriales</taxon>
        <taxon>Nocardioidaceae</taxon>
        <taxon>Aeromicrobium</taxon>
    </lineage>
</organism>